<evidence type="ECO:0000256" key="1">
    <source>
        <dbReference type="SAM" id="MobiDB-lite"/>
    </source>
</evidence>
<comment type="caution">
    <text evidence="3">The sequence shown here is derived from an EMBL/GenBank/DDBJ whole genome shotgun (WGS) entry which is preliminary data.</text>
</comment>
<reference evidence="3" key="1">
    <citation type="journal article" date="2023" name="BMC Genomics">
        <title>Chromosome-level genome assemblies of Cutaneotrichosporon spp. (Trichosporonales, Basidiomycota) reveal imbalanced evolution between nucleotide sequences and chromosome synteny.</title>
        <authorList>
            <person name="Kobayashi Y."/>
            <person name="Kayamori A."/>
            <person name="Aoki K."/>
            <person name="Shiwa Y."/>
            <person name="Matsutani M."/>
            <person name="Fujita N."/>
            <person name="Sugita T."/>
            <person name="Iwasaki W."/>
            <person name="Tanaka N."/>
            <person name="Takashima M."/>
        </authorList>
    </citation>
    <scope>NUCLEOTIDE SEQUENCE</scope>
    <source>
        <strain evidence="3">HIS016</strain>
    </source>
</reference>
<accession>A0AAD3YCV1</accession>
<evidence type="ECO:0000313" key="3">
    <source>
        <dbReference type="EMBL" id="GMK58520.1"/>
    </source>
</evidence>
<dbReference type="Proteomes" id="UP001222932">
    <property type="component" value="Unassembled WGS sequence"/>
</dbReference>
<reference evidence="3" key="2">
    <citation type="submission" date="2023-06" db="EMBL/GenBank/DDBJ databases">
        <authorList>
            <person name="Kobayashi Y."/>
            <person name="Kayamori A."/>
            <person name="Aoki K."/>
            <person name="Shiwa Y."/>
            <person name="Fujita N."/>
            <person name="Sugita T."/>
            <person name="Iwasaki W."/>
            <person name="Tanaka N."/>
            <person name="Takashima M."/>
        </authorList>
    </citation>
    <scope>NUCLEOTIDE SEQUENCE</scope>
    <source>
        <strain evidence="3">HIS016</strain>
    </source>
</reference>
<dbReference type="EMBL" id="BTCM01000005">
    <property type="protein sequence ID" value="GMK58520.1"/>
    <property type="molecule type" value="Genomic_DNA"/>
</dbReference>
<name>A0AAD3YCV1_9TREE</name>
<protein>
    <recommendedName>
        <fullName evidence="5">Transmembrane protein</fullName>
    </recommendedName>
</protein>
<keyword evidence="2" id="KW-0472">Membrane</keyword>
<keyword evidence="2" id="KW-0812">Transmembrane</keyword>
<evidence type="ECO:0008006" key="5">
    <source>
        <dbReference type="Google" id="ProtNLM"/>
    </source>
</evidence>
<keyword evidence="2" id="KW-1133">Transmembrane helix</keyword>
<feature type="region of interest" description="Disordered" evidence="1">
    <location>
        <begin position="1"/>
        <end position="50"/>
    </location>
</feature>
<feature type="transmembrane region" description="Helical" evidence="2">
    <location>
        <begin position="76"/>
        <end position="96"/>
    </location>
</feature>
<dbReference type="AlphaFoldDB" id="A0AAD3YCV1"/>
<evidence type="ECO:0000256" key="2">
    <source>
        <dbReference type="SAM" id="Phobius"/>
    </source>
</evidence>
<gene>
    <name evidence="3" type="ORF">CspeluHIS016_0505520</name>
</gene>
<feature type="compositionally biased region" description="Low complexity" evidence="1">
    <location>
        <begin position="1"/>
        <end position="26"/>
    </location>
</feature>
<organism evidence="3 4">
    <name type="scientific">Cutaneotrichosporon spelunceum</name>
    <dbReference type="NCBI Taxonomy" id="1672016"/>
    <lineage>
        <taxon>Eukaryota</taxon>
        <taxon>Fungi</taxon>
        <taxon>Dikarya</taxon>
        <taxon>Basidiomycota</taxon>
        <taxon>Agaricomycotina</taxon>
        <taxon>Tremellomycetes</taxon>
        <taxon>Trichosporonales</taxon>
        <taxon>Trichosporonaceae</taxon>
        <taxon>Cutaneotrichosporon</taxon>
    </lineage>
</organism>
<keyword evidence="4" id="KW-1185">Reference proteome</keyword>
<sequence>MSQTPGPAQPAQSAQPGPSAGPSAASFKRSPERVYTGPKEHAGLGPRLGSSATEAERYFAKLPEATQPIMPRTARALGIGSWVIGAFACGYMILYADYGPHEHVFSPIRRAFHKATAELFTLSKTERGMLGIEDEPAKPVQSIQPALAGVSTRAESTSSTQAQEAKLMEEVKAYHEQQERPWWKLW</sequence>
<proteinExistence type="predicted"/>
<evidence type="ECO:0000313" key="4">
    <source>
        <dbReference type="Proteomes" id="UP001222932"/>
    </source>
</evidence>